<proteinExistence type="predicted"/>
<reference evidence="1 2" key="1">
    <citation type="submission" date="2016-07" db="EMBL/GenBank/DDBJ databases">
        <title>Enhancement of antibiotic productionsby engineered nitrateutilization in actinobacteria.</title>
        <authorList>
            <person name="Meng S.C."/>
        </authorList>
    </citation>
    <scope>NUCLEOTIDE SEQUENCE [LARGE SCALE GENOMIC DNA]</scope>
    <source>
        <strain evidence="1 2">NRRL 2936</strain>
    </source>
</reference>
<dbReference type="KEGG" id="sls:SLINC_7446"/>
<dbReference type="Pfam" id="PF08924">
    <property type="entry name" value="Rv2525c_GlyHyd-like"/>
    <property type="match status" value="1"/>
</dbReference>
<sequence>MDCLTQALQHELGISPTVKNFGPGTVEAVKKRFRLPDRETNANIIRIYNAALWCKGYYGSEHPAVWDSTAQDSLAELYFDIGLLPRAPIDADMWARITRSLLRMDQFRTVPGGDGTTKRIQQHLNQRYVQLVRIPAMNLVPTDGVYSRDVQQGLMLAVQYELGLDKATINGYFGDGTQQALKTKGTGNTLTAELELLFRAACWFNSPTWDSNGSAVHFHPENVLDEDLWAVTEPWVRTFQAFSQLPTGGENYNFQTWAQLLVSCGDTSRAAEGCDTAAYTSKERAQALKNNPSNPYRLIGRYLDEHLDPEDEHYLGKALKPGEARDIIDGGLGLFPLFQYNGTQLFNFTYEKGYDQGLKADAKAREHGIPHGSCIYFAVDYDAQDHHITSNVVPYFHGVRTALEKSGARYIFGVYGTRNVCERVSREAGARWSFVSGMSWGYSGNLGYPMPHNWSFNQIREYQFQAGYGLDHNIHRKNSDDGVWRLDATDNGDLSLRNYIDFVKRVEGVISTMGDGPPRQSVIDNTLAFLRWAEPNYHDWKWSAILGAIWQEVLDACAAAGIEPGDRLKYDDPRANHRITLAHFGAAAEGHFAYPGSGTDVTVGEACGWAGDILNAYTQWRENHRSMSGEDFCVQVVGSATVESRFSSDNLIADVDAYNISHYLHGLDGESGGGDDRLLSDALFTYHFWDGANRSAKRFTHFYENRFGGSPSTFRETVRNVLLDFDLFSAFDWGKKFFLPDDEDQRPDRIPSEQLASFVDGLHTVITRRMEGE</sequence>
<evidence type="ECO:0000313" key="1">
    <source>
        <dbReference type="EMBL" id="ANS69670.1"/>
    </source>
</evidence>
<dbReference type="PATRIC" id="fig|1915.4.peg.8195"/>
<name>A0A1B1MM32_STRLN</name>
<dbReference type="InterPro" id="IPR017853">
    <property type="entry name" value="GH"/>
</dbReference>
<dbReference type="CDD" id="cd06418">
    <property type="entry name" value="GH25_BacA-like"/>
    <property type="match status" value="1"/>
</dbReference>
<gene>
    <name evidence="1" type="ORF">SLINC_7446</name>
</gene>
<dbReference type="Proteomes" id="UP000092598">
    <property type="component" value="Chromosome"/>
</dbReference>
<keyword evidence="2" id="KW-1185">Reference proteome</keyword>
<dbReference type="STRING" id="1915.SLINC_7446"/>
<organism evidence="1 2">
    <name type="scientific">Streptomyces lincolnensis</name>
    <dbReference type="NCBI Taxonomy" id="1915"/>
    <lineage>
        <taxon>Bacteria</taxon>
        <taxon>Bacillati</taxon>
        <taxon>Actinomycetota</taxon>
        <taxon>Actinomycetes</taxon>
        <taxon>Kitasatosporales</taxon>
        <taxon>Streptomycetaceae</taxon>
        <taxon>Streptomyces</taxon>
    </lineage>
</organism>
<dbReference type="EMBL" id="CP016438">
    <property type="protein sequence ID" value="ANS69670.1"/>
    <property type="molecule type" value="Genomic_DNA"/>
</dbReference>
<protein>
    <submittedName>
        <fullName evidence="1">Uncharacterized protein</fullName>
    </submittedName>
</protein>
<dbReference type="SUPFAM" id="SSF51445">
    <property type="entry name" value="(Trans)glycosidases"/>
    <property type="match status" value="1"/>
</dbReference>
<dbReference type="AlphaFoldDB" id="A0A1B1MM32"/>
<accession>A0A1B1MM32</accession>
<dbReference type="Gene3D" id="3.20.20.80">
    <property type="entry name" value="Glycosidases"/>
    <property type="match status" value="1"/>
</dbReference>
<evidence type="ECO:0000313" key="2">
    <source>
        <dbReference type="Proteomes" id="UP000092598"/>
    </source>
</evidence>
<dbReference type="InterPro" id="IPR015020">
    <property type="entry name" value="Rv2525c-like_Glyco_Hydro-like"/>
</dbReference>